<dbReference type="InterPro" id="IPR036397">
    <property type="entry name" value="RNaseH_sf"/>
</dbReference>
<dbReference type="Gene3D" id="3.30.420.10">
    <property type="entry name" value="Ribonuclease H-like superfamily/Ribonuclease H"/>
    <property type="match status" value="1"/>
</dbReference>
<dbReference type="InterPro" id="IPR012337">
    <property type="entry name" value="RNaseH-like_sf"/>
</dbReference>
<gene>
    <name evidence="1" type="ORF">GA0074692_6114</name>
</gene>
<evidence type="ECO:0000313" key="2">
    <source>
        <dbReference type="Proteomes" id="UP000198959"/>
    </source>
</evidence>
<name>A0A1C6TH34_9ACTN</name>
<dbReference type="Proteomes" id="UP000198959">
    <property type="component" value="Unassembled WGS sequence"/>
</dbReference>
<dbReference type="EMBL" id="FMHW01000002">
    <property type="protein sequence ID" value="SCL41046.1"/>
    <property type="molecule type" value="Genomic_DNA"/>
</dbReference>
<dbReference type="RefSeq" id="WP_218106723.1">
    <property type="nucleotide sequence ID" value="NZ_FMHW01000002.1"/>
</dbReference>
<accession>A0A1C6TH34</accession>
<protein>
    <submittedName>
        <fullName evidence="1">DNA polymerase III, epsilon subunit</fullName>
    </submittedName>
</protein>
<sequence>MARQDQEKLPELYVATDVEADGPIPGPYSMLSLGMAVAGRPELAFYTELKPISEEYVPEALAVSGLDRERLRREAPAPAAAMSAAARWVNGLRRIGRPVFLAAPAVWDGMFVHWYFVRFTGRSPFGATGSGVDLRSYYMGATGREWSRSHKSTAKRELGLTDLPHTHHAGEDAAELAQVFDALRHARQGQQPEFRPAGEA</sequence>
<evidence type="ECO:0000313" key="1">
    <source>
        <dbReference type="EMBL" id="SCL41046.1"/>
    </source>
</evidence>
<dbReference type="GO" id="GO:0003676">
    <property type="term" value="F:nucleic acid binding"/>
    <property type="evidence" value="ECO:0007669"/>
    <property type="project" value="InterPro"/>
</dbReference>
<reference evidence="2" key="1">
    <citation type="submission" date="2016-06" db="EMBL/GenBank/DDBJ databases">
        <authorList>
            <person name="Varghese N."/>
            <person name="Submissions Spin"/>
        </authorList>
    </citation>
    <scope>NUCLEOTIDE SEQUENCE [LARGE SCALE GENOMIC DNA]</scope>
    <source>
        <strain evidence="2">DSM 43817</strain>
    </source>
</reference>
<proteinExistence type="predicted"/>
<dbReference type="AlphaFoldDB" id="A0A1C6TH34"/>
<dbReference type="STRING" id="145854.GA0074692_6114"/>
<organism evidence="1 2">
    <name type="scientific">Micromonospora pallida</name>
    <dbReference type="NCBI Taxonomy" id="145854"/>
    <lineage>
        <taxon>Bacteria</taxon>
        <taxon>Bacillati</taxon>
        <taxon>Actinomycetota</taxon>
        <taxon>Actinomycetes</taxon>
        <taxon>Micromonosporales</taxon>
        <taxon>Micromonosporaceae</taxon>
        <taxon>Micromonospora</taxon>
    </lineage>
</organism>
<keyword evidence="2" id="KW-1185">Reference proteome</keyword>
<dbReference type="SUPFAM" id="SSF53098">
    <property type="entry name" value="Ribonuclease H-like"/>
    <property type="match status" value="1"/>
</dbReference>